<organism evidence="2 3">
    <name type="scientific">Xanthobacter autotrophicus</name>
    <dbReference type="NCBI Taxonomy" id="280"/>
    <lineage>
        <taxon>Bacteria</taxon>
        <taxon>Pseudomonadati</taxon>
        <taxon>Pseudomonadota</taxon>
        <taxon>Alphaproteobacteria</taxon>
        <taxon>Hyphomicrobiales</taxon>
        <taxon>Xanthobacteraceae</taxon>
        <taxon>Xanthobacter</taxon>
    </lineage>
</organism>
<dbReference type="GO" id="GO:0051213">
    <property type="term" value="F:dioxygenase activity"/>
    <property type="evidence" value="ECO:0007669"/>
    <property type="project" value="UniProtKB-KW"/>
</dbReference>
<dbReference type="Pfam" id="PF00903">
    <property type="entry name" value="Glyoxalase"/>
    <property type="match status" value="1"/>
</dbReference>
<comment type="caution">
    <text evidence="2">The sequence shown here is derived from an EMBL/GenBank/DDBJ whole genome shotgun (WGS) entry which is preliminary data.</text>
</comment>
<dbReference type="PROSITE" id="PS51819">
    <property type="entry name" value="VOC"/>
    <property type="match status" value="2"/>
</dbReference>
<sequence length="352" mass="39326">MAEPIFDIAELSSFELFSPCVDETVWFFRDLLGMIETGRSGDSVFLRGWQEAYRHSLKITYRERPGMGFAGWRAMSPAALERRVKSIKDSGLARGWVEGEQGIGPSFEFTLPDGAVQRIHWEVEYYQPERDDRSVVLNRVQRRPLRGVPISGLDHLNILSRNVSDNRRFFAEHLGFKLSEHILLSDHTEAGAWLRAMTRSHDIALVKDGAGQGGRLHHVAFLYGNSQHLADICDVMTDQGLELEAGPALHGVSQAQFVYVFEPGGNRIELVGTPGYIITDPSWAPVNWVQDHLDSAIIWYGAPLPTEFDTYGTPHDGPTRYRTPNRYIAAEAALLLAGTDGLSGINEHAVSR</sequence>
<feature type="domain" description="VOC" evidence="1">
    <location>
        <begin position="152"/>
        <end position="273"/>
    </location>
</feature>
<dbReference type="PANTHER" id="PTHR21366:SF19">
    <property type="entry name" value="METAPYROCATECHASE"/>
    <property type="match status" value="1"/>
</dbReference>
<dbReference type="InterPro" id="IPR004360">
    <property type="entry name" value="Glyas_Fos-R_dOase_dom"/>
</dbReference>
<evidence type="ECO:0000259" key="1">
    <source>
        <dbReference type="PROSITE" id="PS51819"/>
    </source>
</evidence>
<gene>
    <name evidence="2" type="ORF">FBQ73_18300</name>
</gene>
<name>A0A6C1KPU1_XANAU</name>
<dbReference type="InterPro" id="IPR050383">
    <property type="entry name" value="GlyoxalaseI/FosfomycinResist"/>
</dbReference>
<protein>
    <submittedName>
        <fullName evidence="2">Catechol 2,3-dioxygenase</fullName>
    </submittedName>
</protein>
<keyword evidence="2" id="KW-0223">Dioxygenase</keyword>
<accession>A0A6C1KPU1</accession>
<dbReference type="SUPFAM" id="SSF54593">
    <property type="entry name" value="Glyoxalase/Bleomycin resistance protein/Dihydroxybiphenyl dioxygenase"/>
    <property type="match status" value="1"/>
</dbReference>
<dbReference type="OrthoDB" id="9803142at2"/>
<dbReference type="PANTHER" id="PTHR21366">
    <property type="entry name" value="GLYOXALASE FAMILY PROTEIN"/>
    <property type="match status" value="1"/>
</dbReference>
<dbReference type="EMBL" id="VAUP01000037">
    <property type="protein sequence ID" value="TLX41596.1"/>
    <property type="molecule type" value="Genomic_DNA"/>
</dbReference>
<dbReference type="InterPro" id="IPR029068">
    <property type="entry name" value="Glyas_Bleomycin-R_OHBP_Dase"/>
</dbReference>
<dbReference type="InterPro" id="IPR037523">
    <property type="entry name" value="VOC_core"/>
</dbReference>
<dbReference type="Proteomes" id="UP000305131">
    <property type="component" value="Unassembled WGS sequence"/>
</dbReference>
<keyword evidence="2" id="KW-0560">Oxidoreductase</keyword>
<evidence type="ECO:0000313" key="2">
    <source>
        <dbReference type="EMBL" id="TLX41596.1"/>
    </source>
</evidence>
<proteinExistence type="predicted"/>
<feature type="domain" description="VOC" evidence="1">
    <location>
        <begin position="10"/>
        <end position="122"/>
    </location>
</feature>
<evidence type="ECO:0000313" key="3">
    <source>
        <dbReference type="Proteomes" id="UP000305131"/>
    </source>
</evidence>
<dbReference type="AlphaFoldDB" id="A0A6C1KPU1"/>
<dbReference type="Gene3D" id="3.10.180.10">
    <property type="entry name" value="2,3-Dihydroxybiphenyl 1,2-Dioxygenase, domain 1"/>
    <property type="match status" value="2"/>
</dbReference>
<reference evidence="2 3" key="1">
    <citation type="submission" date="2019-05" db="EMBL/GenBank/DDBJ databases">
        <authorList>
            <person name="Zhou X."/>
        </authorList>
    </citation>
    <scope>NUCLEOTIDE SEQUENCE [LARGE SCALE GENOMIC DNA]</scope>
    <source>
        <strain evidence="2 3">DSM 432</strain>
    </source>
</reference>